<comment type="subcellular location">
    <subcellularLocation>
        <location evidence="1">Cell envelope</location>
    </subcellularLocation>
</comment>
<feature type="domain" description="Thioredoxin" evidence="7">
    <location>
        <begin position="52"/>
        <end position="193"/>
    </location>
</feature>
<sequence>MVAWNPGRRAGVLALTLTAVAALVAGCSGSGSSDGGNIGYVSVSTGITQINAADRQSAPALSGTTLQGASYATSYTGHVTVINVWGSWCTPCREEAADLAETYQKFKGKGVEFLGINTRDDNASALTYQQYFKIDYPSLQDPDEALVLDLKQIIPATSVPATVIVDASGKVAVRCLGAITEPELIKELDYVLGS</sequence>
<evidence type="ECO:0000313" key="9">
    <source>
        <dbReference type="Proteomes" id="UP000675781"/>
    </source>
</evidence>
<evidence type="ECO:0000313" key="8">
    <source>
        <dbReference type="EMBL" id="MBR7832006.1"/>
    </source>
</evidence>
<dbReference type="Proteomes" id="UP000675781">
    <property type="component" value="Unassembled WGS sequence"/>
</dbReference>
<dbReference type="EMBL" id="JAGSOG010000005">
    <property type="protein sequence ID" value="MBR7832006.1"/>
    <property type="molecule type" value="Genomic_DNA"/>
</dbReference>
<dbReference type="PROSITE" id="PS00194">
    <property type="entry name" value="THIOREDOXIN_1"/>
    <property type="match status" value="1"/>
</dbReference>
<organism evidence="8 9">
    <name type="scientific">Actinospica durhamensis</name>
    <dbReference type="NCBI Taxonomy" id="1508375"/>
    <lineage>
        <taxon>Bacteria</taxon>
        <taxon>Bacillati</taxon>
        <taxon>Actinomycetota</taxon>
        <taxon>Actinomycetes</taxon>
        <taxon>Catenulisporales</taxon>
        <taxon>Actinospicaceae</taxon>
        <taxon>Actinospica</taxon>
    </lineage>
</organism>
<dbReference type="Pfam" id="PF00578">
    <property type="entry name" value="AhpC-TSA"/>
    <property type="match status" value="1"/>
</dbReference>
<keyword evidence="5" id="KW-0676">Redox-active center</keyword>
<evidence type="ECO:0000256" key="3">
    <source>
        <dbReference type="ARBA" id="ARBA00022968"/>
    </source>
</evidence>
<dbReference type="PANTHER" id="PTHR42852">
    <property type="entry name" value="THIOL:DISULFIDE INTERCHANGE PROTEIN DSBE"/>
    <property type="match status" value="1"/>
</dbReference>
<accession>A0A941EII4</accession>
<keyword evidence="3" id="KW-0735">Signal-anchor</keyword>
<keyword evidence="9" id="KW-1185">Reference proteome</keyword>
<comment type="caution">
    <text evidence="8">The sequence shown here is derived from an EMBL/GenBank/DDBJ whole genome shotgun (WGS) entry which is preliminary data.</text>
</comment>
<proteinExistence type="predicted"/>
<evidence type="ECO:0000256" key="1">
    <source>
        <dbReference type="ARBA" id="ARBA00004196"/>
    </source>
</evidence>
<keyword evidence="3" id="KW-0812">Transmembrane</keyword>
<dbReference type="PROSITE" id="PS51352">
    <property type="entry name" value="THIOREDOXIN_2"/>
    <property type="match status" value="1"/>
</dbReference>
<feature type="signal peptide" evidence="6">
    <location>
        <begin position="1"/>
        <end position="21"/>
    </location>
</feature>
<reference evidence="8" key="1">
    <citation type="submission" date="2021-04" db="EMBL/GenBank/DDBJ databases">
        <title>Genome based classification of Actinospica acidithermotolerans sp. nov., an actinobacterium isolated from an Indonesian hot spring.</title>
        <authorList>
            <person name="Kusuma A.B."/>
            <person name="Putra K.E."/>
            <person name="Nafisah S."/>
            <person name="Loh J."/>
            <person name="Nouioui I."/>
            <person name="Goodfellow M."/>
        </authorList>
    </citation>
    <scope>NUCLEOTIDE SEQUENCE</scope>
    <source>
        <strain evidence="8">CSCA 57</strain>
    </source>
</reference>
<dbReference type="InterPro" id="IPR017937">
    <property type="entry name" value="Thioredoxin_CS"/>
</dbReference>
<protein>
    <submittedName>
        <fullName evidence="8">TlpA family protein disulfide reductase</fullName>
    </submittedName>
</protein>
<keyword evidence="4" id="KW-1015">Disulfide bond</keyword>
<evidence type="ECO:0000256" key="4">
    <source>
        <dbReference type="ARBA" id="ARBA00023157"/>
    </source>
</evidence>
<dbReference type="SUPFAM" id="SSF52833">
    <property type="entry name" value="Thioredoxin-like"/>
    <property type="match status" value="1"/>
</dbReference>
<dbReference type="InterPro" id="IPR013766">
    <property type="entry name" value="Thioredoxin_domain"/>
</dbReference>
<dbReference type="GO" id="GO:0016209">
    <property type="term" value="F:antioxidant activity"/>
    <property type="evidence" value="ECO:0007669"/>
    <property type="project" value="InterPro"/>
</dbReference>
<evidence type="ECO:0000259" key="7">
    <source>
        <dbReference type="PROSITE" id="PS51352"/>
    </source>
</evidence>
<name>A0A941EII4_9ACTN</name>
<dbReference type="AlphaFoldDB" id="A0A941EII4"/>
<evidence type="ECO:0000256" key="5">
    <source>
        <dbReference type="ARBA" id="ARBA00023284"/>
    </source>
</evidence>
<dbReference type="CDD" id="cd02966">
    <property type="entry name" value="TlpA_like_family"/>
    <property type="match status" value="1"/>
</dbReference>
<dbReference type="GO" id="GO:0016491">
    <property type="term" value="F:oxidoreductase activity"/>
    <property type="evidence" value="ECO:0007669"/>
    <property type="project" value="InterPro"/>
</dbReference>
<dbReference type="InterPro" id="IPR050553">
    <property type="entry name" value="Thioredoxin_ResA/DsbE_sf"/>
</dbReference>
<dbReference type="Gene3D" id="3.40.30.10">
    <property type="entry name" value="Glutaredoxin"/>
    <property type="match status" value="1"/>
</dbReference>
<evidence type="ECO:0000256" key="6">
    <source>
        <dbReference type="SAM" id="SignalP"/>
    </source>
</evidence>
<feature type="chain" id="PRO_5038823458" evidence="6">
    <location>
        <begin position="22"/>
        <end position="194"/>
    </location>
</feature>
<dbReference type="InterPro" id="IPR036249">
    <property type="entry name" value="Thioredoxin-like_sf"/>
</dbReference>
<evidence type="ECO:0000256" key="2">
    <source>
        <dbReference type="ARBA" id="ARBA00022748"/>
    </source>
</evidence>
<dbReference type="GO" id="GO:0017004">
    <property type="term" value="P:cytochrome complex assembly"/>
    <property type="evidence" value="ECO:0007669"/>
    <property type="project" value="UniProtKB-KW"/>
</dbReference>
<dbReference type="InterPro" id="IPR000866">
    <property type="entry name" value="AhpC/TSA"/>
</dbReference>
<gene>
    <name evidence="8" type="ORF">KDL01_01975</name>
</gene>
<keyword evidence="2" id="KW-0201">Cytochrome c-type biogenesis</keyword>
<dbReference type="PANTHER" id="PTHR42852:SF6">
    <property type="entry name" value="THIOL:DISULFIDE INTERCHANGE PROTEIN DSBE"/>
    <property type="match status" value="1"/>
</dbReference>
<dbReference type="RefSeq" id="WP_212526540.1">
    <property type="nucleotide sequence ID" value="NZ_JAGSOG010000005.1"/>
</dbReference>
<keyword evidence="6" id="KW-0732">Signal</keyword>
<dbReference type="GO" id="GO:0030313">
    <property type="term" value="C:cell envelope"/>
    <property type="evidence" value="ECO:0007669"/>
    <property type="project" value="UniProtKB-SubCell"/>
</dbReference>